<feature type="domain" description="UvrD-like helicase C-terminal" evidence="11">
    <location>
        <begin position="409"/>
        <end position="690"/>
    </location>
</feature>
<organism evidence="12">
    <name type="scientific">Microvirga ossetica</name>
    <dbReference type="NCBI Taxonomy" id="1882682"/>
    <lineage>
        <taxon>Bacteria</taxon>
        <taxon>Pseudomonadati</taxon>
        <taxon>Pseudomonadota</taxon>
        <taxon>Alphaproteobacteria</taxon>
        <taxon>Hyphomicrobiales</taxon>
        <taxon>Methylobacteriaceae</taxon>
        <taxon>Microvirga</taxon>
    </lineage>
</organism>
<dbReference type="GO" id="GO:0016787">
    <property type="term" value="F:hydrolase activity"/>
    <property type="evidence" value="ECO:0007669"/>
    <property type="project" value="UniProtKB-UniRule"/>
</dbReference>
<dbReference type="EMBL" id="CP016616">
    <property type="protein sequence ID" value="ANY81318.1"/>
    <property type="molecule type" value="Genomic_DNA"/>
</dbReference>
<evidence type="ECO:0000256" key="7">
    <source>
        <dbReference type="ARBA" id="ARBA00034808"/>
    </source>
</evidence>
<keyword evidence="2 9" id="KW-0378">Hydrolase</keyword>
<evidence type="ECO:0000256" key="2">
    <source>
        <dbReference type="ARBA" id="ARBA00022801"/>
    </source>
</evidence>
<reference evidence="12" key="1">
    <citation type="submission" date="2016-07" db="EMBL/GenBank/DDBJ databases">
        <title>Microvirga ossetica sp. nov. a new species of rhizobia isolated from root nodules of the legume species Vicia alpestris Steven originated from North Ossetia region in the Caucasus.</title>
        <authorList>
            <person name="Safronova V.I."/>
            <person name="Kuznetsova I.G."/>
            <person name="Sazanova A.L."/>
            <person name="Belimov A."/>
            <person name="Andronov E."/>
            <person name="Osledkin Y.S."/>
            <person name="Onishchuk O.P."/>
            <person name="Kurchak O.N."/>
            <person name="Shaposhnikov A.I."/>
            <person name="Willems A."/>
            <person name="Tikhonovich I.A."/>
        </authorList>
    </citation>
    <scope>NUCLEOTIDE SEQUENCE [LARGE SCALE GENOMIC DNA]</scope>
    <source>
        <strain evidence="12">V5/3M</strain>
    </source>
</reference>
<feature type="domain" description="UvrD-like helicase ATP-binding" evidence="10">
    <location>
        <begin position="1"/>
        <end position="408"/>
    </location>
</feature>
<dbReference type="Gene3D" id="3.40.50.300">
    <property type="entry name" value="P-loop containing nucleotide triphosphate hydrolases"/>
    <property type="match status" value="4"/>
</dbReference>
<dbReference type="PANTHER" id="PTHR11070">
    <property type="entry name" value="UVRD / RECB / PCRA DNA HELICASE FAMILY MEMBER"/>
    <property type="match status" value="1"/>
</dbReference>
<dbReference type="GO" id="GO:0005829">
    <property type="term" value="C:cytosol"/>
    <property type="evidence" value="ECO:0007669"/>
    <property type="project" value="TreeGrafter"/>
</dbReference>
<evidence type="ECO:0000259" key="10">
    <source>
        <dbReference type="PROSITE" id="PS51198"/>
    </source>
</evidence>
<dbReference type="InterPro" id="IPR014017">
    <property type="entry name" value="DNA_helicase_UvrD-like_C"/>
</dbReference>
<feature type="binding site" evidence="9">
    <location>
        <begin position="10"/>
        <end position="17"/>
    </location>
    <ligand>
        <name>ATP</name>
        <dbReference type="ChEBI" id="CHEBI:30616"/>
    </ligand>
</feature>
<evidence type="ECO:0000259" key="11">
    <source>
        <dbReference type="PROSITE" id="PS51217"/>
    </source>
</evidence>
<evidence type="ECO:0000256" key="5">
    <source>
        <dbReference type="ARBA" id="ARBA00023235"/>
    </source>
</evidence>
<evidence type="ECO:0000256" key="1">
    <source>
        <dbReference type="ARBA" id="ARBA00022741"/>
    </source>
</evidence>
<dbReference type="Pfam" id="PF00580">
    <property type="entry name" value="UvrD-helicase"/>
    <property type="match status" value="1"/>
</dbReference>
<evidence type="ECO:0000313" key="12">
    <source>
        <dbReference type="EMBL" id="ANY81318.1"/>
    </source>
</evidence>
<keyword evidence="4 9" id="KW-0067">ATP-binding</keyword>
<dbReference type="Pfam" id="PF13361">
    <property type="entry name" value="UvrD_C"/>
    <property type="match status" value="1"/>
</dbReference>
<dbReference type="EC" id="5.6.2.4" evidence="7"/>
<dbReference type="PANTHER" id="PTHR11070:SF23">
    <property type="entry name" value="RECBCD ENZYME SUBUNIT RECB"/>
    <property type="match status" value="1"/>
</dbReference>
<dbReference type="InterPro" id="IPR000212">
    <property type="entry name" value="DNA_helicase_UvrD/REP"/>
</dbReference>
<evidence type="ECO:0000256" key="4">
    <source>
        <dbReference type="ARBA" id="ARBA00022840"/>
    </source>
</evidence>
<evidence type="ECO:0000256" key="8">
    <source>
        <dbReference type="ARBA" id="ARBA00048988"/>
    </source>
</evidence>
<comment type="catalytic activity">
    <reaction evidence="6">
        <text>Couples ATP hydrolysis with the unwinding of duplex DNA by translocating in the 3'-5' direction.</text>
        <dbReference type="EC" id="5.6.2.4"/>
    </reaction>
</comment>
<dbReference type="GO" id="GO:0000725">
    <property type="term" value="P:recombinational repair"/>
    <property type="evidence" value="ECO:0007669"/>
    <property type="project" value="TreeGrafter"/>
</dbReference>
<dbReference type="AlphaFoldDB" id="A0A1B2EMW2"/>
<evidence type="ECO:0000256" key="3">
    <source>
        <dbReference type="ARBA" id="ARBA00022806"/>
    </source>
</evidence>
<name>A0A1B2EMW2_9HYPH</name>
<dbReference type="KEGG" id="moc:BB934_26410"/>
<accession>A0A1B2EMW2</accession>
<evidence type="ECO:0000256" key="9">
    <source>
        <dbReference type="PROSITE-ProRule" id="PRU00560"/>
    </source>
</evidence>
<dbReference type="OrthoDB" id="9810135at2"/>
<dbReference type="PROSITE" id="PS51217">
    <property type="entry name" value="UVRD_HELICASE_CTER"/>
    <property type="match status" value="1"/>
</dbReference>
<dbReference type="RefSeq" id="WP_099512382.1">
    <property type="nucleotide sequence ID" value="NZ_CP016616.1"/>
</dbReference>
<keyword evidence="3 9" id="KW-0347">Helicase</keyword>
<dbReference type="PROSITE" id="PS51198">
    <property type="entry name" value="UVRD_HELICASE_ATP_BIND"/>
    <property type="match status" value="1"/>
</dbReference>
<protein>
    <recommendedName>
        <fullName evidence="7">DNA 3'-5' helicase</fullName>
        <ecNumber evidence="7">5.6.2.4</ecNumber>
    </recommendedName>
</protein>
<dbReference type="Pfam" id="PF12705">
    <property type="entry name" value="PDDEXK_1"/>
    <property type="match status" value="1"/>
</dbReference>
<dbReference type="GO" id="GO:0043138">
    <property type="term" value="F:3'-5' DNA helicase activity"/>
    <property type="evidence" value="ECO:0007669"/>
    <property type="project" value="UniProtKB-EC"/>
</dbReference>
<dbReference type="GO" id="GO:0003677">
    <property type="term" value="F:DNA binding"/>
    <property type="evidence" value="ECO:0007669"/>
    <property type="project" value="InterPro"/>
</dbReference>
<evidence type="ECO:0000256" key="6">
    <source>
        <dbReference type="ARBA" id="ARBA00034617"/>
    </source>
</evidence>
<dbReference type="InterPro" id="IPR038726">
    <property type="entry name" value="PDDEXK_AddAB-type"/>
</dbReference>
<proteinExistence type="predicted"/>
<sequence length="1063" mass="116584">MTGRVDTTIASAGTGKTTELVSLIGEDIKTVEPERILATTFTVKAADELIERARARLVDEGRGPEAVRLLSAMIGTINGVCGRIVSEFAIDLGRSPTNQVIPAEERDELLQLAADPVFARHAPKILGLWEALALGELKEKGDWRKHVACIVEKADENGIAAADLKVSARKSIEGLAEFMPVPSDAENPSTWDGDLRDAIGEAIRRADGVALTASMGAKSLEEIERLNGKLSRGESLSWPDWGRAMKLKVGKKADEVMVFADVLRAASVAARHPRLRADMEAYIEAVFACAADVMTAYEAYKREHGLIDFSDQLCLALEILRRQEFEDRLRERIGSVYIDEVQDSSPIQVALFLELARIAPKSRWVGDPKQAIYGFRATDTTLTLNASLGIAAETGGKPGVLAESFRSRPGIVSLVNDMFVPAFVRMGLPEKESSYEKVRRKADPAVDTPLSVWHFEGRYPKNQAGALAVAVADMLANRAPWPVGAGPNLSRPLVPGDIAVLCRDNADVYRVASALADAGIRVAAEQRGLFQAEEVELALAALRWTADHTNQLALAGIARLLGGTEEPTAWLYSVLAEGDDELEKLVPFASDLRQIRKRQLQLTPSEILDEVLVAAGVAGHSCRWGNTTDRLDCLEKMRGLARKYEETCRNTGAPATLSGLATAIEDDMATRPRSRDRNSVNVLTYHKSKGLEWSIVICTDLDSEPKTWPVLMPTTAVDGEVDWQKPMENRWIRFWPYPFGLNKDGVDIDVRWRNSETGRKAIKEADEEAVRLLYVGVTRARDHVVLCTAGKGNVDWLDRLAADPVTPHVILPTASGRPLVANGKYHAVRFVSWVEGEPVDVSPEAPFIALPRTMAVHDPLRIRPSDVASDEGTYTFTHANLYGEIPISGNPEMDDLGSAMHAIFAVDDRGRDMKARIETAKTILARWGVTGVLPEEVIAAADRFWKHLDERFPTGKVMREVPVHAYDGLQVISGRIDLLVEGPDDEDWFVVFDHKSFPGRPDKWDGHARKHAPQLGKYAKAVETAIGGRKRCIGCFVHMPVRGVVIGVQAMNAETGEQVATIA</sequence>
<keyword evidence="1 9" id="KW-0547">Nucleotide-binding</keyword>
<dbReference type="InterPro" id="IPR027417">
    <property type="entry name" value="P-loop_NTPase"/>
</dbReference>
<gene>
    <name evidence="12" type="ORF">BB934_26410</name>
</gene>
<keyword evidence="5" id="KW-0413">Isomerase</keyword>
<dbReference type="GO" id="GO:0005524">
    <property type="term" value="F:ATP binding"/>
    <property type="evidence" value="ECO:0007669"/>
    <property type="project" value="UniProtKB-UniRule"/>
</dbReference>
<dbReference type="GO" id="GO:0009338">
    <property type="term" value="C:exodeoxyribonuclease V complex"/>
    <property type="evidence" value="ECO:0007669"/>
    <property type="project" value="TreeGrafter"/>
</dbReference>
<comment type="catalytic activity">
    <reaction evidence="8">
        <text>ATP + H2O = ADP + phosphate + H(+)</text>
        <dbReference type="Rhea" id="RHEA:13065"/>
        <dbReference type="ChEBI" id="CHEBI:15377"/>
        <dbReference type="ChEBI" id="CHEBI:15378"/>
        <dbReference type="ChEBI" id="CHEBI:30616"/>
        <dbReference type="ChEBI" id="CHEBI:43474"/>
        <dbReference type="ChEBI" id="CHEBI:456216"/>
        <dbReference type="EC" id="5.6.2.4"/>
    </reaction>
</comment>
<dbReference type="InterPro" id="IPR014016">
    <property type="entry name" value="UvrD-like_ATP-bd"/>
</dbReference>
<dbReference type="SUPFAM" id="SSF52540">
    <property type="entry name" value="P-loop containing nucleoside triphosphate hydrolases"/>
    <property type="match status" value="1"/>
</dbReference>